<dbReference type="InterPro" id="IPR013324">
    <property type="entry name" value="RNA_pol_sigma_r3/r4-like"/>
</dbReference>
<dbReference type="SUPFAM" id="SSF88946">
    <property type="entry name" value="Sigma2 domain of RNA polymerase sigma factors"/>
    <property type="match status" value="1"/>
</dbReference>
<evidence type="ECO:0000256" key="2">
    <source>
        <dbReference type="ARBA" id="ARBA00023015"/>
    </source>
</evidence>
<dbReference type="SUPFAM" id="SSF88659">
    <property type="entry name" value="Sigma3 and sigma4 domains of RNA polymerase sigma factors"/>
    <property type="match status" value="1"/>
</dbReference>
<dbReference type="NCBIfam" id="TIGR02937">
    <property type="entry name" value="sigma70-ECF"/>
    <property type="match status" value="1"/>
</dbReference>
<protein>
    <submittedName>
        <fullName evidence="8">Sigma-70 family RNA polymerase sigma factor</fullName>
    </submittedName>
</protein>
<evidence type="ECO:0000256" key="1">
    <source>
        <dbReference type="ARBA" id="ARBA00010641"/>
    </source>
</evidence>
<keyword evidence="2" id="KW-0805">Transcription regulation</keyword>
<dbReference type="EMBL" id="WSRR01000002">
    <property type="protein sequence ID" value="MVX60198.1"/>
    <property type="molecule type" value="Genomic_DNA"/>
</dbReference>
<keyword evidence="5" id="KW-0804">Transcription</keyword>
<dbReference type="InterPro" id="IPR039425">
    <property type="entry name" value="RNA_pol_sigma-70-like"/>
</dbReference>
<dbReference type="Gene3D" id="1.10.1740.10">
    <property type="match status" value="1"/>
</dbReference>
<evidence type="ECO:0000313" key="9">
    <source>
        <dbReference type="Proteomes" id="UP000463388"/>
    </source>
</evidence>
<accession>A0A6N8JK15</accession>
<gene>
    <name evidence="8" type="ORF">GKZ27_01745</name>
</gene>
<evidence type="ECO:0000256" key="4">
    <source>
        <dbReference type="ARBA" id="ARBA00023125"/>
    </source>
</evidence>
<dbReference type="InterPro" id="IPR013325">
    <property type="entry name" value="RNA_pol_sigma_r2"/>
</dbReference>
<comment type="caution">
    <text evidence="8">The sequence shown here is derived from an EMBL/GenBank/DDBJ whole genome shotgun (WGS) entry which is preliminary data.</text>
</comment>
<keyword evidence="4" id="KW-0238">DNA-binding</keyword>
<dbReference type="GO" id="GO:0003677">
    <property type="term" value="F:DNA binding"/>
    <property type="evidence" value="ECO:0007669"/>
    <property type="project" value="UniProtKB-KW"/>
</dbReference>
<dbReference type="InterPro" id="IPR007627">
    <property type="entry name" value="RNA_pol_sigma70_r2"/>
</dbReference>
<dbReference type="PANTHER" id="PTHR43133:SF62">
    <property type="entry name" value="RNA POLYMERASE SIGMA FACTOR SIGZ"/>
    <property type="match status" value="1"/>
</dbReference>
<keyword evidence="9" id="KW-1185">Reference proteome</keyword>
<proteinExistence type="inferred from homology"/>
<evidence type="ECO:0000259" key="6">
    <source>
        <dbReference type="Pfam" id="PF04542"/>
    </source>
</evidence>
<dbReference type="Proteomes" id="UP000463388">
    <property type="component" value="Unassembled WGS sequence"/>
</dbReference>
<dbReference type="Pfam" id="PF04542">
    <property type="entry name" value="Sigma70_r2"/>
    <property type="match status" value="1"/>
</dbReference>
<sequence length="378" mass="40489">MPGFDRSTAVMGTPSLSNSATELAVTVPISPHEHLAHLVRRAQAAERAAFDELYRKTAQVQYFTIVGKIGEAAAPDVLQEVYLVAWRNIGKINPRSVVAYLNATARNLCRKHLRDSSAPSAAVTASDDELELMRRNNRSLAGGGDGAGDPSEAVVARDEHERLARALQEHLTDQERDVLLMRYYQNLKLTDIAEQTGLSLSTVKRTINQALATLRRKMGAAVLPFGLADVLARAVEVRMLPDVEGATSPGERAAQWGTRAVGAVAVALQPIEPPEEVLPADPIPTAEAPADTAPPTVAAQEIQNGLVVLTIADDVSGVADAWCIDANDTVHHPLDATGAGTLRTYRFQLPSGTYELHVADAAGNTTHGPLEVLVYPEE</sequence>
<dbReference type="InterPro" id="IPR014284">
    <property type="entry name" value="RNA_pol_sigma-70_dom"/>
</dbReference>
<dbReference type="PANTHER" id="PTHR43133">
    <property type="entry name" value="RNA POLYMERASE ECF-TYPE SIGMA FACTO"/>
    <property type="match status" value="1"/>
</dbReference>
<dbReference type="AlphaFoldDB" id="A0A6N8JK15"/>
<feature type="domain" description="RNA polymerase sigma-70 region 2" evidence="6">
    <location>
        <begin position="72"/>
        <end position="116"/>
    </location>
</feature>
<dbReference type="InterPro" id="IPR007630">
    <property type="entry name" value="RNA_pol_sigma70_r4"/>
</dbReference>
<reference evidence="8 9" key="1">
    <citation type="submission" date="2019-12" db="EMBL/GenBank/DDBJ databases">
        <title>Microbes associate with the intestines of laboratory mice.</title>
        <authorList>
            <person name="Navarre W."/>
            <person name="Wong E."/>
        </authorList>
    </citation>
    <scope>NUCLEOTIDE SEQUENCE [LARGE SCALE GENOMIC DNA]</scope>
    <source>
        <strain evidence="8 9">NM66_B29</strain>
    </source>
</reference>
<dbReference type="Pfam" id="PF04545">
    <property type="entry name" value="Sigma70_r4"/>
    <property type="match status" value="1"/>
</dbReference>
<evidence type="ECO:0000259" key="7">
    <source>
        <dbReference type="Pfam" id="PF04545"/>
    </source>
</evidence>
<dbReference type="GO" id="GO:0006352">
    <property type="term" value="P:DNA-templated transcription initiation"/>
    <property type="evidence" value="ECO:0007669"/>
    <property type="project" value="InterPro"/>
</dbReference>
<dbReference type="Gene3D" id="1.10.10.10">
    <property type="entry name" value="Winged helix-like DNA-binding domain superfamily/Winged helix DNA-binding domain"/>
    <property type="match status" value="1"/>
</dbReference>
<comment type="similarity">
    <text evidence="1">Belongs to the sigma-70 factor family. ECF subfamily.</text>
</comment>
<evidence type="ECO:0000256" key="5">
    <source>
        <dbReference type="ARBA" id="ARBA00023163"/>
    </source>
</evidence>
<feature type="domain" description="RNA polymerase sigma-70 region 4" evidence="7">
    <location>
        <begin position="170"/>
        <end position="215"/>
    </location>
</feature>
<evidence type="ECO:0000256" key="3">
    <source>
        <dbReference type="ARBA" id="ARBA00023082"/>
    </source>
</evidence>
<keyword evidence="3" id="KW-0731">Sigma factor</keyword>
<dbReference type="InterPro" id="IPR036388">
    <property type="entry name" value="WH-like_DNA-bd_sf"/>
</dbReference>
<evidence type="ECO:0000313" key="8">
    <source>
        <dbReference type="EMBL" id="MVX60198.1"/>
    </source>
</evidence>
<dbReference type="CDD" id="cd06171">
    <property type="entry name" value="Sigma70_r4"/>
    <property type="match status" value="1"/>
</dbReference>
<name>A0A6N8JK15_9ACTN</name>
<dbReference type="GO" id="GO:0016987">
    <property type="term" value="F:sigma factor activity"/>
    <property type="evidence" value="ECO:0007669"/>
    <property type="project" value="UniProtKB-KW"/>
</dbReference>
<organism evidence="8 9">
    <name type="scientific">Adlercreutzia mucosicola</name>
    <dbReference type="NCBI Taxonomy" id="580026"/>
    <lineage>
        <taxon>Bacteria</taxon>
        <taxon>Bacillati</taxon>
        <taxon>Actinomycetota</taxon>
        <taxon>Coriobacteriia</taxon>
        <taxon>Eggerthellales</taxon>
        <taxon>Eggerthellaceae</taxon>
        <taxon>Adlercreutzia</taxon>
    </lineage>
</organism>